<protein>
    <submittedName>
        <fullName evidence="1">Uncharacterized protein</fullName>
    </submittedName>
</protein>
<dbReference type="RefSeq" id="WP_290141431.1">
    <property type="nucleotide sequence ID" value="NZ_CP101620.1"/>
</dbReference>
<dbReference type="EMBL" id="CP101620">
    <property type="protein sequence ID" value="UTY39994.1"/>
    <property type="molecule type" value="Genomic_DNA"/>
</dbReference>
<evidence type="ECO:0000313" key="2">
    <source>
        <dbReference type="Proteomes" id="UP001060112"/>
    </source>
</evidence>
<reference evidence="1" key="1">
    <citation type="submission" date="2022-07" db="EMBL/GenBank/DDBJ databases">
        <title>Faecal culturing of patients with breast cancer.</title>
        <authorList>
            <person name="Teng N.M.Y."/>
            <person name="Kiu R."/>
            <person name="Evans R."/>
            <person name="Baker D.J."/>
            <person name="Zenner C."/>
            <person name="Robinson S.D."/>
            <person name="Hall L.J."/>
        </authorList>
    </citation>
    <scope>NUCLEOTIDE SEQUENCE</scope>
    <source>
        <strain evidence="1">LH1062</strain>
    </source>
</reference>
<organism evidence="1 2">
    <name type="scientific">Allocoprobacillus halotolerans</name>
    <dbReference type="NCBI Taxonomy" id="2944914"/>
    <lineage>
        <taxon>Bacteria</taxon>
        <taxon>Bacillati</taxon>
        <taxon>Bacillota</taxon>
        <taxon>Erysipelotrichia</taxon>
        <taxon>Erysipelotrichales</taxon>
        <taxon>Erysipelotrichaceae</taxon>
        <taxon>Allocoprobacillus</taxon>
    </lineage>
</organism>
<dbReference type="Proteomes" id="UP001060112">
    <property type="component" value="Chromosome"/>
</dbReference>
<accession>A0ABY5I3R1</accession>
<name>A0ABY5I3R1_9FIRM</name>
<keyword evidence="2" id="KW-1185">Reference proteome</keyword>
<proteinExistence type="predicted"/>
<gene>
    <name evidence="1" type="ORF">NMU03_04090</name>
</gene>
<sequence length="78" mass="9326">MKCMIMNYKPYEYELLQNKLDKLGKAGYITNDLTLLTFFKKVKKTVYYHIDFYSPNGKNAEEKKLMNLYSLNIIQIMD</sequence>
<evidence type="ECO:0000313" key="1">
    <source>
        <dbReference type="EMBL" id="UTY39994.1"/>
    </source>
</evidence>